<dbReference type="VEuPathDB" id="FungiDB:PADG_11974"/>
<dbReference type="Proteomes" id="UP000001628">
    <property type="component" value="Unassembled WGS sequence"/>
</dbReference>
<evidence type="ECO:0000313" key="3">
    <source>
        <dbReference type="Proteomes" id="UP000001628"/>
    </source>
</evidence>
<gene>
    <name evidence="2" type="ORF">PADG_11974</name>
</gene>
<dbReference type="InParanoid" id="A0A0A0HT59"/>
<dbReference type="RefSeq" id="XP_010761567.1">
    <property type="nucleotide sequence ID" value="XM_010763265.1"/>
</dbReference>
<accession>A0A0A0HT59</accession>
<reference evidence="2 3" key="1">
    <citation type="journal article" date="2011" name="PLoS Genet.">
        <title>Comparative genomic analysis of human fungal pathogens causing paracoccidioidomycosis.</title>
        <authorList>
            <person name="Desjardins C.A."/>
            <person name="Champion M.D."/>
            <person name="Holder J.W."/>
            <person name="Muszewska A."/>
            <person name="Goldberg J."/>
            <person name="Bailao A.M."/>
            <person name="Brigido M.M."/>
            <person name="Ferreira M.E."/>
            <person name="Garcia A.M."/>
            <person name="Grynberg M."/>
            <person name="Gujja S."/>
            <person name="Heiman D.I."/>
            <person name="Henn M.R."/>
            <person name="Kodira C.D."/>
            <person name="Leon-Narvaez H."/>
            <person name="Longo L.V."/>
            <person name="Ma L.J."/>
            <person name="Malavazi I."/>
            <person name="Matsuo A.L."/>
            <person name="Morais F.V."/>
            <person name="Pereira M."/>
            <person name="Rodriguez-Brito S."/>
            <person name="Sakthikumar S."/>
            <person name="Salem-Izacc S.M."/>
            <person name="Sykes S.M."/>
            <person name="Teixeira M.M."/>
            <person name="Vallejo M.C."/>
            <person name="Walter M.E."/>
            <person name="Yandava C."/>
            <person name="Young S."/>
            <person name="Zeng Q."/>
            <person name="Zucker J."/>
            <person name="Felipe M.S."/>
            <person name="Goldman G.H."/>
            <person name="Haas B.J."/>
            <person name="McEwen J.G."/>
            <person name="Nino-Vega G."/>
            <person name="Puccia R."/>
            <person name="San-Blas G."/>
            <person name="Soares C.M."/>
            <person name="Birren B.W."/>
            <person name="Cuomo C.A."/>
        </authorList>
    </citation>
    <scope>NUCLEOTIDE SEQUENCE [LARGE SCALE GENOMIC DNA]</scope>
    <source>
        <strain evidence="2 3">Pb18</strain>
    </source>
</reference>
<dbReference type="HOGENOM" id="CLU_1845706_0_0_1"/>
<dbReference type="GeneID" id="22587871"/>
<keyword evidence="3" id="KW-1185">Reference proteome</keyword>
<organism evidence="2 3">
    <name type="scientific">Paracoccidioides brasiliensis (strain Pb18)</name>
    <dbReference type="NCBI Taxonomy" id="502780"/>
    <lineage>
        <taxon>Eukaryota</taxon>
        <taxon>Fungi</taxon>
        <taxon>Dikarya</taxon>
        <taxon>Ascomycota</taxon>
        <taxon>Pezizomycotina</taxon>
        <taxon>Eurotiomycetes</taxon>
        <taxon>Eurotiomycetidae</taxon>
        <taxon>Onygenales</taxon>
        <taxon>Ajellomycetaceae</taxon>
        <taxon>Paracoccidioides</taxon>
    </lineage>
</organism>
<dbReference type="KEGG" id="pbn:PADG_11974"/>
<dbReference type="EMBL" id="KN275963">
    <property type="protein sequence ID" value="KGM91837.1"/>
    <property type="molecule type" value="Genomic_DNA"/>
</dbReference>
<dbReference type="AlphaFoldDB" id="A0A0A0HT59"/>
<dbReference type="eggNOG" id="ENOG502RMJ2">
    <property type="taxonomic scope" value="Eukaryota"/>
</dbReference>
<name>A0A0A0HT59_PARBD</name>
<protein>
    <submittedName>
        <fullName evidence="2">Uncharacterized protein</fullName>
    </submittedName>
</protein>
<dbReference type="OrthoDB" id="10408153at2759"/>
<sequence>MADERGIETTQWEVLTGSIVPKGTNASKHYGLRVKGTFLRNVCIVLQTQKSRLFGGLHIWFEAAEVFKRETGYQITVWNPGLQFAKPSVSMPARSASHLTPKHAVQSLRCVRCALAGSPGTAENSQKGHPIIADTQESN</sequence>
<evidence type="ECO:0000313" key="2">
    <source>
        <dbReference type="EMBL" id="KGM91837.1"/>
    </source>
</evidence>
<proteinExistence type="predicted"/>
<evidence type="ECO:0000256" key="1">
    <source>
        <dbReference type="SAM" id="MobiDB-lite"/>
    </source>
</evidence>
<feature type="region of interest" description="Disordered" evidence="1">
    <location>
        <begin position="118"/>
        <end position="139"/>
    </location>
</feature>